<dbReference type="PROSITE" id="PS00086">
    <property type="entry name" value="CYTOCHROME_P450"/>
    <property type="match status" value="1"/>
</dbReference>
<dbReference type="GO" id="GO:0005506">
    <property type="term" value="F:iron ion binding"/>
    <property type="evidence" value="ECO:0007669"/>
    <property type="project" value="InterPro"/>
</dbReference>
<organism evidence="6 7">
    <name type="scientific">Catenaria anguillulae PL171</name>
    <dbReference type="NCBI Taxonomy" id="765915"/>
    <lineage>
        <taxon>Eukaryota</taxon>
        <taxon>Fungi</taxon>
        <taxon>Fungi incertae sedis</taxon>
        <taxon>Blastocladiomycota</taxon>
        <taxon>Blastocladiomycetes</taxon>
        <taxon>Blastocladiales</taxon>
        <taxon>Catenariaceae</taxon>
        <taxon>Catenaria</taxon>
    </lineage>
</organism>
<proteinExistence type="inferred from homology"/>
<dbReference type="SUPFAM" id="SSF48264">
    <property type="entry name" value="Cytochrome P450"/>
    <property type="match status" value="1"/>
</dbReference>
<dbReference type="PANTHER" id="PTHR24296">
    <property type="entry name" value="CYTOCHROME P450"/>
    <property type="match status" value="1"/>
</dbReference>
<dbReference type="GO" id="GO:0020037">
    <property type="term" value="F:heme binding"/>
    <property type="evidence" value="ECO:0007669"/>
    <property type="project" value="InterPro"/>
</dbReference>
<evidence type="ECO:0000256" key="4">
    <source>
        <dbReference type="ARBA" id="ARBA00023004"/>
    </source>
</evidence>
<dbReference type="InterPro" id="IPR001128">
    <property type="entry name" value="Cyt_P450"/>
</dbReference>
<dbReference type="AlphaFoldDB" id="A0A1Y2H8U5"/>
<keyword evidence="7" id="KW-1185">Reference proteome</keyword>
<comment type="similarity">
    <text evidence="1 5">Belongs to the cytochrome P450 family.</text>
</comment>
<dbReference type="InterPro" id="IPR036396">
    <property type="entry name" value="Cyt_P450_sf"/>
</dbReference>
<dbReference type="GO" id="GO:0016705">
    <property type="term" value="F:oxidoreductase activity, acting on paired donors, with incorporation or reduction of molecular oxygen"/>
    <property type="evidence" value="ECO:0007669"/>
    <property type="project" value="InterPro"/>
</dbReference>
<dbReference type="STRING" id="765915.A0A1Y2H8U5"/>
<gene>
    <name evidence="6" type="ORF">BCR44DRAFT_1444932</name>
</gene>
<evidence type="ECO:0000256" key="3">
    <source>
        <dbReference type="ARBA" id="ARBA00023002"/>
    </source>
</evidence>
<evidence type="ECO:0000256" key="5">
    <source>
        <dbReference type="RuleBase" id="RU000461"/>
    </source>
</evidence>
<evidence type="ECO:0000256" key="2">
    <source>
        <dbReference type="ARBA" id="ARBA00022723"/>
    </source>
</evidence>
<keyword evidence="5" id="KW-0503">Monooxygenase</keyword>
<evidence type="ECO:0000256" key="1">
    <source>
        <dbReference type="ARBA" id="ARBA00010617"/>
    </source>
</evidence>
<reference evidence="6 7" key="1">
    <citation type="submission" date="2016-07" db="EMBL/GenBank/DDBJ databases">
        <title>Pervasive Adenine N6-methylation of Active Genes in Fungi.</title>
        <authorList>
            <consortium name="DOE Joint Genome Institute"/>
            <person name="Mondo S.J."/>
            <person name="Dannebaum R.O."/>
            <person name="Kuo R.C."/>
            <person name="Labutti K."/>
            <person name="Haridas S."/>
            <person name="Kuo A."/>
            <person name="Salamov A."/>
            <person name="Ahrendt S.R."/>
            <person name="Lipzen A."/>
            <person name="Sullivan W."/>
            <person name="Andreopoulos W.B."/>
            <person name="Clum A."/>
            <person name="Lindquist E."/>
            <person name="Daum C."/>
            <person name="Ramamoorthy G.K."/>
            <person name="Gryganskyi A."/>
            <person name="Culley D."/>
            <person name="Magnuson J.K."/>
            <person name="James T.Y."/>
            <person name="O'Malley M.A."/>
            <person name="Stajich J.E."/>
            <person name="Spatafora J.W."/>
            <person name="Visel A."/>
            <person name="Grigoriev I.V."/>
        </authorList>
    </citation>
    <scope>NUCLEOTIDE SEQUENCE [LARGE SCALE GENOMIC DNA]</scope>
    <source>
        <strain evidence="6 7">PL171</strain>
    </source>
</reference>
<dbReference type="Proteomes" id="UP000193411">
    <property type="component" value="Unassembled WGS sequence"/>
</dbReference>
<dbReference type="GO" id="GO:0004497">
    <property type="term" value="F:monooxygenase activity"/>
    <property type="evidence" value="ECO:0007669"/>
    <property type="project" value="UniProtKB-KW"/>
</dbReference>
<evidence type="ECO:0000313" key="7">
    <source>
        <dbReference type="Proteomes" id="UP000193411"/>
    </source>
</evidence>
<accession>A0A1Y2H8U5</accession>
<dbReference type="GO" id="GO:0006629">
    <property type="term" value="P:lipid metabolic process"/>
    <property type="evidence" value="ECO:0007669"/>
    <property type="project" value="UniProtKB-ARBA"/>
</dbReference>
<dbReference type="OrthoDB" id="1470350at2759"/>
<keyword evidence="2 5" id="KW-0479">Metal-binding</keyword>
<evidence type="ECO:0000313" key="6">
    <source>
        <dbReference type="EMBL" id="ORZ30371.1"/>
    </source>
</evidence>
<sequence>MALFPLSTCLRPGVLIAVGSVLALLIRERTYRYRPDIPSTPHNWLLGHSLRLLRRQGQRLQRAFHRQRAFLDSGLGPNSHVWLPFGSTYITTCDPANLEFILKTNFDNYVKGPAFHAIHAPLLGNGIFNSDGEHWRKQRKTAANIFTIAQFRDNYLAVFQAKCTLLVARLHEAAQNGKVVDLNDLFYRFTLDSFMEIGFGMTDLGALTSDEPVPFAVAFDEVQRILNRRFNMARPMWMLNELLNGDYFRLKRHLAVIHRVADSIISTRQRQYATDISPSAPRHDLLTLLIGICGNDQTIESNEELRDSILNFVIAGRDTTGQSLSWAMFELIRNAHAWTRLPYCASALRVPTEIKYAVNDDVWPDGTRIRAGDGIVWIPWVLGRLRELWGDDALEYRPSRWLEMDKLPSPFVYPVFNAGPRTCLGQSMVMLQGVACLVELARHFDFEMVNGEPIVQPALTLQMKEGLQVRVFERKHRFLADGDQGPESVEE</sequence>
<keyword evidence="5" id="KW-0349">Heme</keyword>
<dbReference type="InterPro" id="IPR017972">
    <property type="entry name" value="Cyt_P450_CS"/>
</dbReference>
<dbReference type="Pfam" id="PF00067">
    <property type="entry name" value="p450"/>
    <property type="match status" value="2"/>
</dbReference>
<keyword evidence="4 5" id="KW-0408">Iron</keyword>
<dbReference type="EMBL" id="MCFL01000086">
    <property type="protein sequence ID" value="ORZ30371.1"/>
    <property type="molecule type" value="Genomic_DNA"/>
</dbReference>
<protein>
    <submittedName>
        <fullName evidence="6">Cytochrome P450</fullName>
    </submittedName>
</protein>
<keyword evidence="3 5" id="KW-0560">Oxidoreductase</keyword>
<dbReference type="Gene3D" id="1.10.630.10">
    <property type="entry name" value="Cytochrome P450"/>
    <property type="match status" value="1"/>
</dbReference>
<dbReference type="PRINTS" id="PR00385">
    <property type="entry name" value="P450"/>
</dbReference>
<comment type="caution">
    <text evidence="6">The sequence shown here is derived from an EMBL/GenBank/DDBJ whole genome shotgun (WGS) entry which is preliminary data.</text>
</comment>
<name>A0A1Y2H8U5_9FUNG</name>